<dbReference type="RefSeq" id="WP_307687940.1">
    <property type="nucleotide sequence ID" value="NZ_JAUSRO010000001.1"/>
</dbReference>
<reference evidence="2 3" key="1">
    <citation type="submission" date="2023-07" db="EMBL/GenBank/DDBJ databases">
        <title>Sorghum-associated microbial communities from plants grown in Nebraska, USA.</title>
        <authorList>
            <person name="Schachtman D."/>
        </authorList>
    </citation>
    <scope>NUCLEOTIDE SEQUENCE [LARGE SCALE GENOMIC DNA]</scope>
    <source>
        <strain evidence="2 3">DS1607</strain>
    </source>
</reference>
<dbReference type="InterPro" id="IPR021253">
    <property type="entry name" value="ZrgA-like"/>
</dbReference>
<name>A0ABT9S193_9BURK</name>
<comment type="caution">
    <text evidence="2">The sequence shown here is derived from an EMBL/GenBank/DDBJ whole genome shotgun (WGS) entry which is preliminary data.</text>
</comment>
<keyword evidence="3" id="KW-1185">Reference proteome</keyword>
<dbReference type="Proteomes" id="UP001226867">
    <property type="component" value="Unassembled WGS sequence"/>
</dbReference>
<evidence type="ECO:0000313" key="2">
    <source>
        <dbReference type="EMBL" id="MDP9898121.1"/>
    </source>
</evidence>
<evidence type="ECO:0000256" key="1">
    <source>
        <dbReference type="SAM" id="SignalP"/>
    </source>
</evidence>
<feature type="signal peptide" evidence="1">
    <location>
        <begin position="1"/>
        <end position="27"/>
    </location>
</feature>
<feature type="chain" id="PRO_5047139119" description="DUF2796 domain-containing protein" evidence="1">
    <location>
        <begin position="28"/>
        <end position="184"/>
    </location>
</feature>
<evidence type="ECO:0000313" key="3">
    <source>
        <dbReference type="Proteomes" id="UP001226867"/>
    </source>
</evidence>
<accession>A0ABT9S193</accession>
<protein>
    <recommendedName>
        <fullName evidence="4">DUF2796 domain-containing protein</fullName>
    </recommendedName>
</protein>
<dbReference type="EMBL" id="JAUSRO010000001">
    <property type="protein sequence ID" value="MDP9898121.1"/>
    <property type="molecule type" value="Genomic_DNA"/>
</dbReference>
<sequence>MTPGKPAVLFGLATLIGATLGVNAVFAQTQHAHVHGQLKLDIAVEGPTVVISMESPLDNIVGFERAPRTDAERQTVEDAAATLRAADKLFLIDPTANCKLGPVELQSAVLGWGKQATTAPADAHADLDATFAFNCTNATAAKFIDVGLFTAFKGPRQIDAQIATAQGQFQRTLKRPNARLAWGK</sequence>
<evidence type="ECO:0008006" key="4">
    <source>
        <dbReference type="Google" id="ProtNLM"/>
    </source>
</evidence>
<gene>
    <name evidence="2" type="ORF">J2W36_000354</name>
</gene>
<dbReference type="Pfam" id="PF10986">
    <property type="entry name" value="ZrgA"/>
    <property type="match status" value="1"/>
</dbReference>
<organism evidence="2 3">
    <name type="scientific">Variovorax ginsengisoli</name>
    <dbReference type="NCBI Taxonomy" id="363844"/>
    <lineage>
        <taxon>Bacteria</taxon>
        <taxon>Pseudomonadati</taxon>
        <taxon>Pseudomonadota</taxon>
        <taxon>Betaproteobacteria</taxon>
        <taxon>Burkholderiales</taxon>
        <taxon>Comamonadaceae</taxon>
        <taxon>Variovorax</taxon>
    </lineage>
</organism>
<keyword evidence="1" id="KW-0732">Signal</keyword>
<proteinExistence type="predicted"/>